<evidence type="ECO:0000256" key="1">
    <source>
        <dbReference type="ARBA" id="ARBA00022491"/>
    </source>
</evidence>
<proteinExistence type="predicted"/>
<organism evidence="8 9">
    <name type="scientific">Actinomadura montaniterrae</name>
    <dbReference type="NCBI Taxonomy" id="1803903"/>
    <lineage>
        <taxon>Bacteria</taxon>
        <taxon>Bacillati</taxon>
        <taxon>Actinomycetota</taxon>
        <taxon>Actinomycetes</taxon>
        <taxon>Streptosporangiales</taxon>
        <taxon>Thermomonosporaceae</taxon>
        <taxon>Actinomadura</taxon>
    </lineage>
</organism>
<gene>
    <name evidence="8" type="ORF">F9B16_13005</name>
</gene>
<dbReference type="AlphaFoldDB" id="A0A6L3VYH9"/>
<keyword evidence="4" id="KW-0804">Transcription</keyword>
<dbReference type="Pfam" id="PF13977">
    <property type="entry name" value="TetR_C_6"/>
    <property type="match status" value="1"/>
</dbReference>
<evidence type="ECO:0000256" key="5">
    <source>
        <dbReference type="PROSITE-ProRule" id="PRU00335"/>
    </source>
</evidence>
<keyword evidence="2" id="KW-0805">Transcription regulation</keyword>
<keyword evidence="3 5" id="KW-0238">DNA-binding</keyword>
<dbReference type="InterPro" id="IPR039538">
    <property type="entry name" value="BetI_C"/>
</dbReference>
<evidence type="ECO:0000256" key="4">
    <source>
        <dbReference type="ARBA" id="ARBA00023163"/>
    </source>
</evidence>
<evidence type="ECO:0000256" key="6">
    <source>
        <dbReference type="SAM" id="MobiDB-lite"/>
    </source>
</evidence>
<dbReference type="InterPro" id="IPR001647">
    <property type="entry name" value="HTH_TetR"/>
</dbReference>
<name>A0A6L3VYH9_9ACTN</name>
<sequence>MGIRAGGPVAGRQLTQGERSDASKRALVDATMRIIADEGYRSTTVARIQEEAGVSRGLVGYHFGSKQGLMEAVLTTIRDSYISQVLQRKERDLPGLEAIELMLDSYLSRLGRDPVPAKVVLVLALESVGDLAELRQAMATRLAEMRGEFEEWIVRGIEDGTIRGDADPKGTAVYLGGILRGVTLQFLVDPDGFDLDAARKAAVSSVVNGLRP</sequence>
<dbReference type="InterPro" id="IPR009057">
    <property type="entry name" value="Homeodomain-like_sf"/>
</dbReference>
<feature type="region of interest" description="Disordered" evidence="6">
    <location>
        <begin position="1"/>
        <end position="22"/>
    </location>
</feature>
<dbReference type="Proteomes" id="UP000483004">
    <property type="component" value="Unassembled WGS sequence"/>
</dbReference>
<dbReference type="InterPro" id="IPR036271">
    <property type="entry name" value="Tet_transcr_reg_TetR-rel_C_sf"/>
</dbReference>
<evidence type="ECO:0000313" key="8">
    <source>
        <dbReference type="EMBL" id="KAB2382907.1"/>
    </source>
</evidence>
<protein>
    <submittedName>
        <fullName evidence="8">TetR family transcriptional regulator</fullName>
    </submittedName>
</protein>
<feature type="domain" description="HTH tetR-type" evidence="7">
    <location>
        <begin position="21"/>
        <end position="81"/>
    </location>
</feature>
<evidence type="ECO:0000256" key="2">
    <source>
        <dbReference type="ARBA" id="ARBA00023015"/>
    </source>
</evidence>
<dbReference type="PROSITE" id="PS50977">
    <property type="entry name" value="HTH_TETR_2"/>
    <property type="match status" value="1"/>
</dbReference>
<keyword evidence="1" id="KW-0678">Repressor</keyword>
<dbReference type="GO" id="GO:0003677">
    <property type="term" value="F:DNA binding"/>
    <property type="evidence" value="ECO:0007669"/>
    <property type="project" value="UniProtKB-UniRule"/>
</dbReference>
<dbReference type="Gene3D" id="1.10.357.10">
    <property type="entry name" value="Tetracycline Repressor, domain 2"/>
    <property type="match status" value="1"/>
</dbReference>
<dbReference type="SUPFAM" id="SSF46689">
    <property type="entry name" value="Homeodomain-like"/>
    <property type="match status" value="1"/>
</dbReference>
<keyword evidence="9" id="KW-1185">Reference proteome</keyword>
<feature type="DNA-binding region" description="H-T-H motif" evidence="5">
    <location>
        <begin position="44"/>
        <end position="63"/>
    </location>
</feature>
<dbReference type="PRINTS" id="PR00455">
    <property type="entry name" value="HTHTETR"/>
</dbReference>
<dbReference type="PANTHER" id="PTHR47506:SF1">
    <property type="entry name" value="HTH-TYPE TRANSCRIPTIONAL REGULATOR YJDC"/>
    <property type="match status" value="1"/>
</dbReference>
<dbReference type="Pfam" id="PF00440">
    <property type="entry name" value="TetR_N"/>
    <property type="match status" value="1"/>
</dbReference>
<reference evidence="8 9" key="1">
    <citation type="submission" date="2019-09" db="EMBL/GenBank/DDBJ databases">
        <title>Actinomadura physcomitrii sp. nov., a novel actinomycete isolated from moss [Physcomitrium sphaericum (Ludw) Fuernr].</title>
        <authorList>
            <person name="Liu C."/>
            <person name="Zhuang X."/>
        </authorList>
    </citation>
    <scope>NUCLEOTIDE SEQUENCE [LARGE SCALE GENOMIC DNA]</scope>
    <source>
        <strain evidence="8 9">CYP1-1B</strain>
    </source>
</reference>
<dbReference type="PANTHER" id="PTHR47506">
    <property type="entry name" value="TRANSCRIPTIONAL REGULATORY PROTEIN"/>
    <property type="match status" value="1"/>
</dbReference>
<evidence type="ECO:0000313" key="9">
    <source>
        <dbReference type="Proteomes" id="UP000483004"/>
    </source>
</evidence>
<dbReference type="EMBL" id="WBMR01000028">
    <property type="protein sequence ID" value="KAB2382907.1"/>
    <property type="molecule type" value="Genomic_DNA"/>
</dbReference>
<comment type="caution">
    <text evidence="8">The sequence shown here is derived from an EMBL/GenBank/DDBJ whole genome shotgun (WGS) entry which is preliminary data.</text>
</comment>
<evidence type="ECO:0000259" key="7">
    <source>
        <dbReference type="PROSITE" id="PS50977"/>
    </source>
</evidence>
<dbReference type="SUPFAM" id="SSF48498">
    <property type="entry name" value="Tetracyclin repressor-like, C-terminal domain"/>
    <property type="match status" value="1"/>
</dbReference>
<accession>A0A6L3VYH9</accession>
<dbReference type="OrthoDB" id="9806334at2"/>
<evidence type="ECO:0000256" key="3">
    <source>
        <dbReference type="ARBA" id="ARBA00023125"/>
    </source>
</evidence>